<organism evidence="2 3">
    <name type="scientific">Candidatus Thiodictyon syntrophicum</name>
    <dbReference type="NCBI Taxonomy" id="1166950"/>
    <lineage>
        <taxon>Bacteria</taxon>
        <taxon>Pseudomonadati</taxon>
        <taxon>Pseudomonadota</taxon>
        <taxon>Gammaproteobacteria</taxon>
        <taxon>Chromatiales</taxon>
        <taxon>Chromatiaceae</taxon>
        <taxon>Thiodictyon</taxon>
    </lineage>
</organism>
<dbReference type="SUPFAM" id="SSF56300">
    <property type="entry name" value="Metallo-dependent phosphatases"/>
    <property type="match status" value="1"/>
</dbReference>
<gene>
    <name evidence="2" type="ORF">THSYN_32670</name>
</gene>
<keyword evidence="2" id="KW-0614">Plasmid</keyword>
<proteinExistence type="predicted"/>
<dbReference type="Gene3D" id="3.60.21.10">
    <property type="match status" value="1"/>
</dbReference>
<feature type="region of interest" description="Disordered" evidence="1">
    <location>
        <begin position="64"/>
        <end position="90"/>
    </location>
</feature>
<evidence type="ECO:0000256" key="1">
    <source>
        <dbReference type="SAM" id="MobiDB-lite"/>
    </source>
</evidence>
<reference evidence="2 3" key="1">
    <citation type="submission" date="2017-03" db="EMBL/GenBank/DDBJ databases">
        <title>Complete genome sequence of Candidatus 'Thiodictyon syntrophicum' sp. nov. strain Cad16T, a photolithoautotroph purple sulfur bacterium isolated from an alpine meromictic lake.</title>
        <authorList>
            <person name="Luedin S.M."/>
            <person name="Pothier J.F."/>
            <person name="Danza F."/>
            <person name="Storelli N."/>
            <person name="Wittwer M."/>
            <person name="Tonolla M."/>
        </authorList>
    </citation>
    <scope>NUCLEOTIDE SEQUENCE [LARGE SCALE GENOMIC DNA]</scope>
    <source>
        <strain evidence="2 3">Cad16T</strain>
        <plasmid evidence="3">Plasmid pts485</plasmid>
    </source>
</reference>
<name>A0A2K8UKG4_9GAMM</name>
<dbReference type="OrthoDB" id="9811542at2"/>
<protein>
    <recommendedName>
        <fullName evidence="4">Calcineurin-like phosphoesterase domain-containing protein</fullName>
    </recommendedName>
</protein>
<geneLocation type="plasmid" evidence="3">
    <name>pts485</name>
</geneLocation>
<dbReference type="AlphaFoldDB" id="A0A2K8UKG4"/>
<dbReference type="Proteomes" id="UP000232638">
    <property type="component" value="Plasmid pTs485"/>
</dbReference>
<evidence type="ECO:0000313" key="3">
    <source>
        <dbReference type="Proteomes" id="UP000232638"/>
    </source>
</evidence>
<dbReference type="EMBL" id="CP020372">
    <property type="protein sequence ID" value="AUB85651.1"/>
    <property type="molecule type" value="Genomic_DNA"/>
</dbReference>
<sequence length="90" mass="10242">MTRHHPGDPIRILHLSDLHFRADRAWDSDPVLRDLARFIAAEVRQGLVPDLVAVTGDLAFSGKADEYRRDPDQPDDRPHCTASDWLTDEL</sequence>
<evidence type="ECO:0008006" key="4">
    <source>
        <dbReference type="Google" id="ProtNLM"/>
    </source>
</evidence>
<keyword evidence="3" id="KW-1185">Reference proteome</keyword>
<dbReference type="KEGG" id="tsy:THSYN_32670"/>
<accession>A0A2K8UKG4</accession>
<feature type="compositionally biased region" description="Basic and acidic residues" evidence="1">
    <location>
        <begin position="64"/>
        <end position="79"/>
    </location>
</feature>
<evidence type="ECO:0000313" key="2">
    <source>
        <dbReference type="EMBL" id="AUB85651.1"/>
    </source>
</evidence>
<dbReference type="InterPro" id="IPR029052">
    <property type="entry name" value="Metallo-depent_PP-like"/>
</dbReference>
<dbReference type="RefSeq" id="WP_100923260.1">
    <property type="nucleotide sequence ID" value="NZ_CP020372.1"/>
</dbReference>